<dbReference type="Proteomes" id="UP001629214">
    <property type="component" value="Unassembled WGS sequence"/>
</dbReference>
<accession>A0ABW8ZB87</accession>
<evidence type="ECO:0000313" key="1">
    <source>
        <dbReference type="EMBL" id="MFL9879568.1"/>
    </source>
</evidence>
<organism evidence="1 2">
    <name type="scientific">Herbaspirillum rhizosphaerae</name>
    <dbReference type="NCBI Taxonomy" id="346179"/>
    <lineage>
        <taxon>Bacteria</taxon>
        <taxon>Pseudomonadati</taxon>
        <taxon>Pseudomonadota</taxon>
        <taxon>Betaproteobacteria</taxon>
        <taxon>Burkholderiales</taxon>
        <taxon>Oxalobacteraceae</taxon>
        <taxon>Herbaspirillum</taxon>
    </lineage>
</organism>
<dbReference type="RefSeq" id="WP_408168610.1">
    <property type="nucleotide sequence ID" value="NZ_JAQQFR010000009.1"/>
</dbReference>
<name>A0ABW8ZB87_9BURK</name>
<gene>
    <name evidence="1" type="ORF">PQR63_14310</name>
</gene>
<sequence length="63" mass="7639">MSDRRITPVRPVEGVIATEATSFRKTYFEQLHYWRSMSEHYARQRKAKEATTTYKEELDKRTR</sequence>
<reference evidence="1 2" key="1">
    <citation type="journal article" date="2024" name="Chem. Sci.">
        <title>Discovery of megapolipeptins by genome mining of a Burkholderiales bacteria collection.</title>
        <authorList>
            <person name="Paulo B.S."/>
            <person name="Recchia M.J.J."/>
            <person name="Lee S."/>
            <person name="Fergusson C.H."/>
            <person name="Romanowski S.B."/>
            <person name="Hernandez A."/>
            <person name="Krull N."/>
            <person name="Liu D.Y."/>
            <person name="Cavanagh H."/>
            <person name="Bos A."/>
            <person name="Gray C.A."/>
            <person name="Murphy B.T."/>
            <person name="Linington R.G."/>
            <person name="Eustaquio A.S."/>
        </authorList>
    </citation>
    <scope>NUCLEOTIDE SEQUENCE [LARGE SCALE GENOMIC DNA]</scope>
    <source>
        <strain evidence="1 2">RL21-008-BIB-B</strain>
    </source>
</reference>
<keyword evidence="2" id="KW-1185">Reference proteome</keyword>
<comment type="caution">
    <text evidence="1">The sequence shown here is derived from an EMBL/GenBank/DDBJ whole genome shotgun (WGS) entry which is preliminary data.</text>
</comment>
<protein>
    <submittedName>
        <fullName evidence="1">Uncharacterized protein</fullName>
    </submittedName>
</protein>
<evidence type="ECO:0000313" key="2">
    <source>
        <dbReference type="Proteomes" id="UP001629214"/>
    </source>
</evidence>
<proteinExistence type="predicted"/>
<dbReference type="EMBL" id="JAQQFR010000009">
    <property type="protein sequence ID" value="MFL9879568.1"/>
    <property type="molecule type" value="Genomic_DNA"/>
</dbReference>